<feature type="transmembrane region" description="Helical" evidence="1">
    <location>
        <begin position="45"/>
        <end position="67"/>
    </location>
</feature>
<evidence type="ECO:0000313" key="3">
    <source>
        <dbReference type="EMBL" id="GEQ22708.1"/>
    </source>
</evidence>
<feature type="transmembrane region" description="Helical" evidence="1">
    <location>
        <begin position="242"/>
        <end position="263"/>
    </location>
</feature>
<feature type="transmembrane region" description="Helical" evidence="1">
    <location>
        <begin position="12"/>
        <end position="33"/>
    </location>
</feature>
<protein>
    <recommendedName>
        <fullName evidence="2">CAAX prenyl protease 2/Lysostaphin resistance protein A-like domain-containing protein</fullName>
    </recommendedName>
</protein>
<evidence type="ECO:0000313" key="4">
    <source>
        <dbReference type="Proteomes" id="UP000321089"/>
    </source>
</evidence>
<proteinExistence type="predicted"/>
<sequence>MDLNKKLNQIKIRDIIIIYLFSTFIVSGIIFGIVKINQKEVENFILNTLTLILQLVVLIILVLKIKLSKQDIVFLYEDFKKKIDKRELFNVTFIKICIALGGGKLIISFLYFIDPSIVNNFIYESSSLINTFRNYILNVVLLVMIAPVVDEIVFRGVIFNRIIQKFNLCVGIIVSSIIYASFYTGSGIAGAFALGIINCILYIKYRNILINIFVNFINNVIVLISVLPVVNKNVNDMIITYSNVIINIFFGSIFCIGGIYLLIKFINKNSDVLISYDKYVKTHKELNIKT</sequence>
<accession>A0A512TRT0</accession>
<keyword evidence="1" id="KW-0812">Transmembrane</keyword>
<feature type="domain" description="CAAX prenyl protease 2/Lysostaphin resistance protein A-like" evidence="2">
    <location>
        <begin position="134"/>
        <end position="221"/>
    </location>
</feature>
<keyword evidence="1" id="KW-1133">Transmembrane helix</keyword>
<dbReference type="Pfam" id="PF02517">
    <property type="entry name" value="Rce1-like"/>
    <property type="match status" value="1"/>
</dbReference>
<evidence type="ECO:0000259" key="2">
    <source>
        <dbReference type="Pfam" id="PF02517"/>
    </source>
</evidence>
<dbReference type="PANTHER" id="PTHR36435:SF1">
    <property type="entry name" value="CAAX AMINO TERMINAL PROTEASE FAMILY PROTEIN"/>
    <property type="match status" value="1"/>
</dbReference>
<name>A0A512TRT0_CLOBU</name>
<reference evidence="3 4" key="1">
    <citation type="submission" date="2019-07" db="EMBL/GenBank/DDBJ databases">
        <title>Whole genome shotgun sequence of Clostridium butyricum NBRC 3858.</title>
        <authorList>
            <person name="Hosoyama A."/>
            <person name="Uohara A."/>
            <person name="Ohji S."/>
            <person name="Ichikawa N."/>
        </authorList>
    </citation>
    <scope>NUCLEOTIDE SEQUENCE [LARGE SCALE GENOMIC DNA]</scope>
    <source>
        <strain evidence="3 4">NBRC 3858</strain>
    </source>
</reference>
<dbReference type="AlphaFoldDB" id="A0A512TRT0"/>
<comment type="caution">
    <text evidence="3">The sequence shown here is derived from an EMBL/GenBank/DDBJ whole genome shotgun (WGS) entry which is preliminary data.</text>
</comment>
<evidence type="ECO:0000256" key="1">
    <source>
        <dbReference type="SAM" id="Phobius"/>
    </source>
</evidence>
<feature type="transmembrane region" description="Helical" evidence="1">
    <location>
        <begin position="132"/>
        <end position="154"/>
    </location>
</feature>
<dbReference type="InterPro" id="IPR003675">
    <property type="entry name" value="Rce1/LyrA-like_dom"/>
</dbReference>
<gene>
    <name evidence="3" type="ORF">CBU02nite_32140</name>
</gene>
<dbReference type="GO" id="GO:0080120">
    <property type="term" value="P:CAAX-box protein maturation"/>
    <property type="evidence" value="ECO:0007669"/>
    <property type="project" value="UniProtKB-ARBA"/>
</dbReference>
<dbReference type="InterPro" id="IPR052710">
    <property type="entry name" value="CAAX_protease"/>
</dbReference>
<dbReference type="GO" id="GO:0004175">
    <property type="term" value="F:endopeptidase activity"/>
    <property type="evidence" value="ECO:0007669"/>
    <property type="project" value="UniProtKB-ARBA"/>
</dbReference>
<feature type="transmembrane region" description="Helical" evidence="1">
    <location>
        <begin position="88"/>
        <end position="112"/>
    </location>
</feature>
<dbReference type="RefSeq" id="WP_146869034.1">
    <property type="nucleotide sequence ID" value="NZ_BKBC01000058.1"/>
</dbReference>
<dbReference type="EMBL" id="BKBC01000058">
    <property type="protein sequence ID" value="GEQ22708.1"/>
    <property type="molecule type" value="Genomic_DNA"/>
</dbReference>
<feature type="transmembrane region" description="Helical" evidence="1">
    <location>
        <begin position="212"/>
        <end position="230"/>
    </location>
</feature>
<dbReference type="Proteomes" id="UP000321089">
    <property type="component" value="Unassembled WGS sequence"/>
</dbReference>
<dbReference type="PANTHER" id="PTHR36435">
    <property type="entry name" value="SLR1288 PROTEIN"/>
    <property type="match status" value="1"/>
</dbReference>
<keyword evidence="1" id="KW-0472">Membrane</keyword>
<organism evidence="3 4">
    <name type="scientific">Clostridium butyricum</name>
    <dbReference type="NCBI Taxonomy" id="1492"/>
    <lineage>
        <taxon>Bacteria</taxon>
        <taxon>Bacillati</taxon>
        <taxon>Bacillota</taxon>
        <taxon>Clostridia</taxon>
        <taxon>Eubacteriales</taxon>
        <taxon>Clostridiaceae</taxon>
        <taxon>Clostridium</taxon>
    </lineage>
</organism>